<reference evidence="1 2" key="1">
    <citation type="journal article" date="2018" name="Sci. Rep.">
        <title>Comparative genomics provides insights into the lifestyle and reveals functional heterogeneity of dark septate endophytic fungi.</title>
        <authorList>
            <person name="Knapp D.G."/>
            <person name="Nemeth J.B."/>
            <person name="Barry K."/>
            <person name="Hainaut M."/>
            <person name="Henrissat B."/>
            <person name="Johnson J."/>
            <person name="Kuo A."/>
            <person name="Lim J.H.P."/>
            <person name="Lipzen A."/>
            <person name="Nolan M."/>
            <person name="Ohm R.A."/>
            <person name="Tamas L."/>
            <person name="Grigoriev I.V."/>
            <person name="Spatafora J.W."/>
            <person name="Nagy L.G."/>
            <person name="Kovacs G.M."/>
        </authorList>
    </citation>
    <scope>NUCLEOTIDE SEQUENCE [LARGE SCALE GENOMIC DNA]</scope>
    <source>
        <strain evidence="1 2">DSE2036</strain>
    </source>
</reference>
<dbReference type="InterPro" id="IPR012337">
    <property type="entry name" value="RNaseH-like_sf"/>
</dbReference>
<name>A0A2V1D0A3_9PLEO</name>
<keyword evidence="2" id="KW-1185">Reference proteome</keyword>
<dbReference type="Proteomes" id="UP000244855">
    <property type="component" value="Unassembled WGS sequence"/>
</dbReference>
<feature type="non-terminal residue" evidence="1">
    <location>
        <position position="1"/>
    </location>
</feature>
<dbReference type="SUPFAM" id="SSF53098">
    <property type="entry name" value="Ribonuclease H-like"/>
    <property type="match status" value="1"/>
</dbReference>
<evidence type="ECO:0000313" key="2">
    <source>
        <dbReference type="Proteomes" id="UP000244855"/>
    </source>
</evidence>
<protein>
    <submittedName>
        <fullName evidence="1">Uncharacterized protein</fullName>
    </submittedName>
</protein>
<dbReference type="OrthoDB" id="3791344at2759"/>
<dbReference type="AlphaFoldDB" id="A0A2V1D0A3"/>
<proteinExistence type="predicted"/>
<sequence length="145" mass="16874">GWTKIPALAKLHHVAVWLRNSSTHSNVWDDQIKLRLGIDNQTRWNSWYNVLDKLIKKTQIKQFLLDRDSEIGDNMLNNTDWLYLERTHAFLEPFASSTLYAQGARIGLSQSLKLMDALLMHYEQKLVSYSLFFITLANLVVLRAL</sequence>
<evidence type="ECO:0000313" key="1">
    <source>
        <dbReference type="EMBL" id="PVH90913.1"/>
    </source>
</evidence>
<gene>
    <name evidence="1" type="ORF">DM02DRAFT_546887</name>
</gene>
<organism evidence="1 2">
    <name type="scientific">Periconia macrospinosa</name>
    <dbReference type="NCBI Taxonomy" id="97972"/>
    <lineage>
        <taxon>Eukaryota</taxon>
        <taxon>Fungi</taxon>
        <taxon>Dikarya</taxon>
        <taxon>Ascomycota</taxon>
        <taxon>Pezizomycotina</taxon>
        <taxon>Dothideomycetes</taxon>
        <taxon>Pleosporomycetidae</taxon>
        <taxon>Pleosporales</taxon>
        <taxon>Massarineae</taxon>
        <taxon>Periconiaceae</taxon>
        <taxon>Periconia</taxon>
    </lineage>
</organism>
<dbReference type="EMBL" id="KZ806040">
    <property type="protein sequence ID" value="PVH90913.1"/>
    <property type="molecule type" value="Genomic_DNA"/>
</dbReference>
<accession>A0A2V1D0A3</accession>